<feature type="domain" description="GED" evidence="4">
    <location>
        <begin position="733"/>
        <end position="830"/>
    </location>
</feature>
<evidence type="ECO:0000313" key="7">
    <source>
        <dbReference type="Proteomes" id="UP001301958"/>
    </source>
</evidence>
<keyword evidence="2" id="KW-0342">GTP-binding</keyword>
<evidence type="ECO:0000256" key="1">
    <source>
        <dbReference type="ARBA" id="ARBA00022741"/>
    </source>
</evidence>
<dbReference type="GO" id="GO:0005525">
    <property type="term" value="F:GTP binding"/>
    <property type="evidence" value="ECO:0007669"/>
    <property type="project" value="InterPro"/>
</dbReference>
<feature type="domain" description="Dynamin-type G" evidence="5">
    <location>
        <begin position="47"/>
        <end position="393"/>
    </location>
</feature>
<dbReference type="SMART" id="SM00053">
    <property type="entry name" value="DYNc"/>
    <property type="match status" value="1"/>
</dbReference>
<keyword evidence="7" id="KW-1185">Reference proteome</keyword>
<dbReference type="PROSITE" id="PS51718">
    <property type="entry name" value="G_DYNAMIN_2"/>
    <property type="match status" value="1"/>
</dbReference>
<dbReference type="Gene3D" id="1.20.120.1240">
    <property type="entry name" value="Dynamin, middle domain"/>
    <property type="match status" value="1"/>
</dbReference>
<dbReference type="PROSITE" id="PS51388">
    <property type="entry name" value="GED"/>
    <property type="match status" value="1"/>
</dbReference>
<dbReference type="EMBL" id="MU865316">
    <property type="protein sequence ID" value="KAK4228674.1"/>
    <property type="molecule type" value="Genomic_DNA"/>
</dbReference>
<accession>A0AAN7BSF1</accession>
<dbReference type="InterPro" id="IPR000375">
    <property type="entry name" value="Dynamin_stalk"/>
</dbReference>
<dbReference type="InterPro" id="IPR030381">
    <property type="entry name" value="G_DYNAMIN_dom"/>
</dbReference>
<feature type="region of interest" description="Disordered" evidence="3">
    <location>
        <begin position="470"/>
        <end position="552"/>
    </location>
</feature>
<proteinExistence type="predicted"/>
<comment type="caution">
    <text evidence="6">The sequence shown here is derived from an EMBL/GenBank/DDBJ whole genome shotgun (WGS) entry which is preliminary data.</text>
</comment>
<dbReference type="InterPro" id="IPR001401">
    <property type="entry name" value="Dynamin_GTPase"/>
</dbReference>
<evidence type="ECO:0000259" key="4">
    <source>
        <dbReference type="PROSITE" id="PS51388"/>
    </source>
</evidence>
<evidence type="ECO:0000256" key="3">
    <source>
        <dbReference type="SAM" id="MobiDB-lite"/>
    </source>
</evidence>
<dbReference type="SUPFAM" id="SSF52540">
    <property type="entry name" value="P-loop containing nucleoside triphosphate hydrolases"/>
    <property type="match status" value="1"/>
</dbReference>
<evidence type="ECO:0000259" key="5">
    <source>
        <dbReference type="PROSITE" id="PS51718"/>
    </source>
</evidence>
<dbReference type="Pfam" id="PF00350">
    <property type="entry name" value="Dynamin_N"/>
    <property type="match status" value="2"/>
</dbReference>
<dbReference type="InterPro" id="IPR027417">
    <property type="entry name" value="P-loop_NTPase"/>
</dbReference>
<dbReference type="InterPro" id="IPR022812">
    <property type="entry name" value="Dynamin"/>
</dbReference>
<dbReference type="PANTHER" id="PTHR11566">
    <property type="entry name" value="DYNAMIN"/>
    <property type="match status" value="1"/>
</dbReference>
<dbReference type="Gene3D" id="3.40.50.300">
    <property type="entry name" value="P-loop containing nucleotide triphosphate hydrolases"/>
    <property type="match status" value="1"/>
</dbReference>
<organism evidence="6 7">
    <name type="scientific">Podospora fimiseda</name>
    <dbReference type="NCBI Taxonomy" id="252190"/>
    <lineage>
        <taxon>Eukaryota</taxon>
        <taxon>Fungi</taxon>
        <taxon>Dikarya</taxon>
        <taxon>Ascomycota</taxon>
        <taxon>Pezizomycotina</taxon>
        <taxon>Sordariomycetes</taxon>
        <taxon>Sordariomycetidae</taxon>
        <taxon>Sordariales</taxon>
        <taxon>Podosporaceae</taxon>
        <taxon>Podospora</taxon>
    </lineage>
</organism>
<evidence type="ECO:0000256" key="2">
    <source>
        <dbReference type="ARBA" id="ARBA00023134"/>
    </source>
</evidence>
<feature type="region of interest" description="Disordered" evidence="3">
    <location>
        <begin position="832"/>
        <end position="871"/>
    </location>
</feature>
<dbReference type="Proteomes" id="UP001301958">
    <property type="component" value="Unassembled WGS sequence"/>
</dbReference>
<dbReference type="GO" id="GO:0008017">
    <property type="term" value="F:microtubule binding"/>
    <property type="evidence" value="ECO:0007669"/>
    <property type="project" value="TreeGrafter"/>
</dbReference>
<protein>
    <submittedName>
        <fullName evidence="6">P-loop containing nucleoside triphosphate hydrolase protein</fullName>
    </submittedName>
</protein>
<dbReference type="PRINTS" id="PR00195">
    <property type="entry name" value="DYNAMIN"/>
</dbReference>
<dbReference type="AlphaFoldDB" id="A0AAN7BSF1"/>
<name>A0AAN7BSF1_9PEZI</name>
<dbReference type="InterPro" id="IPR020850">
    <property type="entry name" value="GED_dom"/>
</dbReference>
<feature type="compositionally biased region" description="Polar residues" evidence="3">
    <location>
        <begin position="832"/>
        <end position="848"/>
    </location>
</feature>
<sequence length="871" mass="98275">MEAASMTTLSMHGSFMGPNNALKDFGHAVKDINDALGELQARGIQHVVNLPELVLVGDQSSGKSSLMSALAGVSLPRSTGTCTRCPIHIRISKADDWSCRVFLNLQYEYRLPNHQITEADVTASNKFPPWVKCEPSRAKRVEFKVIHHRFDSEEIETVLRCAQLAILNPSTLYQAFIPRPQAGEGSDGSRLVLPALAARKEESSSEAQFSPNTVALEIKGPDLADLNFYDLPGVFNTARRVEDSYLERVVQNLTSEYIARPNAIILWAVPMNLDTENSLALRLIRQGRADHRSVGVITKADLLPHNPEAVERWMQTLHGKPNPLTGLGFFITSRQGSDLEEQIKREEAFFNRMADSTGHWPMAFDEFKERCGVEKLKNYLSWKLGEEFAKVLPHVKQKVHGRLQEVTGQLKHYPDPPLNPEMEIMRSLRDFSDGVKARISQRHFSSAWDVRCAEVFRQAVLSLKPKYNVKDHAKGLPSSKPVVIDLEGTSQGPSQSPTPRKRPAPAETPSRRQRIKAEGSNGAVFPSTPTHLRSSNPPGNGSPFKTPSRGQNRSRTLMDIRMMIQRNAIPGQPGLVSPGVYEPLFTEAVQTWDAPLKDFIRETFRFLLEEVRAILNTAFRVVKNRAIYKESKQYMENFFEEHREQLQEQLNLIYTLEAHSLFTKDAASLERYKAEELKTLTRHRNHYRIAAHNGEDIRPPPRMEDMTDEDLAQETAKMAKELRNLGPEQFEQELNVAAYTRAHYLVAANRFTDYVCIHVMSGLLPRVNSAIGDYLLEKLGLAHSKTTPEIIEKLMKEEEKILQRRDDLLTEKRTLDGAMDIIINLENRDKQAGSQFDATQSGDASDTTARGHDSPLSDRTRRYTPTAYGDA</sequence>
<dbReference type="GO" id="GO:0031623">
    <property type="term" value="P:receptor internalization"/>
    <property type="evidence" value="ECO:0007669"/>
    <property type="project" value="TreeGrafter"/>
</dbReference>
<reference evidence="6" key="1">
    <citation type="journal article" date="2023" name="Mol. Phylogenet. Evol.">
        <title>Genome-scale phylogeny and comparative genomics of the fungal order Sordariales.</title>
        <authorList>
            <person name="Hensen N."/>
            <person name="Bonometti L."/>
            <person name="Westerberg I."/>
            <person name="Brannstrom I.O."/>
            <person name="Guillou S."/>
            <person name="Cros-Aarteil S."/>
            <person name="Calhoun S."/>
            <person name="Haridas S."/>
            <person name="Kuo A."/>
            <person name="Mondo S."/>
            <person name="Pangilinan J."/>
            <person name="Riley R."/>
            <person name="LaButti K."/>
            <person name="Andreopoulos B."/>
            <person name="Lipzen A."/>
            <person name="Chen C."/>
            <person name="Yan M."/>
            <person name="Daum C."/>
            <person name="Ng V."/>
            <person name="Clum A."/>
            <person name="Steindorff A."/>
            <person name="Ohm R.A."/>
            <person name="Martin F."/>
            <person name="Silar P."/>
            <person name="Natvig D.O."/>
            <person name="Lalanne C."/>
            <person name="Gautier V."/>
            <person name="Ament-Velasquez S.L."/>
            <person name="Kruys A."/>
            <person name="Hutchinson M.I."/>
            <person name="Powell A.J."/>
            <person name="Barry K."/>
            <person name="Miller A.N."/>
            <person name="Grigoriev I.V."/>
            <person name="Debuchy R."/>
            <person name="Gladieux P."/>
            <person name="Hiltunen Thoren M."/>
            <person name="Johannesson H."/>
        </authorList>
    </citation>
    <scope>NUCLEOTIDE SEQUENCE</scope>
    <source>
        <strain evidence="6">CBS 990.96</strain>
    </source>
</reference>
<dbReference type="GO" id="GO:0003924">
    <property type="term" value="F:GTPase activity"/>
    <property type="evidence" value="ECO:0007669"/>
    <property type="project" value="InterPro"/>
</dbReference>
<dbReference type="InterPro" id="IPR045063">
    <property type="entry name" value="Dynamin_N"/>
</dbReference>
<feature type="compositionally biased region" description="Polar residues" evidence="3">
    <location>
        <begin position="488"/>
        <end position="498"/>
    </location>
</feature>
<evidence type="ECO:0000313" key="6">
    <source>
        <dbReference type="EMBL" id="KAK4228674.1"/>
    </source>
</evidence>
<keyword evidence="6" id="KW-0378">Hydrolase</keyword>
<feature type="compositionally biased region" description="Polar residues" evidence="3">
    <location>
        <begin position="527"/>
        <end position="552"/>
    </location>
</feature>
<dbReference type="GO" id="GO:0005874">
    <property type="term" value="C:microtubule"/>
    <property type="evidence" value="ECO:0007669"/>
    <property type="project" value="TreeGrafter"/>
</dbReference>
<dbReference type="CDD" id="cd08771">
    <property type="entry name" value="DLP_1"/>
    <property type="match status" value="1"/>
</dbReference>
<gene>
    <name evidence="6" type="ORF">QBC38DRAFT_508796</name>
</gene>
<keyword evidence="1" id="KW-0547">Nucleotide-binding</keyword>
<dbReference type="GO" id="GO:0005737">
    <property type="term" value="C:cytoplasm"/>
    <property type="evidence" value="ECO:0007669"/>
    <property type="project" value="TreeGrafter"/>
</dbReference>
<dbReference type="Pfam" id="PF01031">
    <property type="entry name" value="Dynamin_M"/>
    <property type="match status" value="1"/>
</dbReference>
<feature type="compositionally biased region" description="Basic and acidic residues" evidence="3">
    <location>
        <begin position="849"/>
        <end position="861"/>
    </location>
</feature>
<dbReference type="PANTHER" id="PTHR11566:SF131">
    <property type="entry name" value="GTPASE, PUTATIVE (AFU_ORTHOLOGUE AFUA_6G07630)-RELATED"/>
    <property type="match status" value="1"/>
</dbReference>
<reference evidence="6" key="2">
    <citation type="submission" date="2023-05" db="EMBL/GenBank/DDBJ databases">
        <authorList>
            <consortium name="Lawrence Berkeley National Laboratory"/>
            <person name="Steindorff A."/>
            <person name="Hensen N."/>
            <person name="Bonometti L."/>
            <person name="Westerberg I."/>
            <person name="Brannstrom I.O."/>
            <person name="Guillou S."/>
            <person name="Cros-Aarteil S."/>
            <person name="Calhoun S."/>
            <person name="Haridas S."/>
            <person name="Kuo A."/>
            <person name="Mondo S."/>
            <person name="Pangilinan J."/>
            <person name="Riley R."/>
            <person name="Labutti K."/>
            <person name="Andreopoulos B."/>
            <person name="Lipzen A."/>
            <person name="Chen C."/>
            <person name="Yanf M."/>
            <person name="Daum C."/>
            <person name="Ng V."/>
            <person name="Clum A."/>
            <person name="Ohm R."/>
            <person name="Martin F."/>
            <person name="Silar P."/>
            <person name="Natvig D."/>
            <person name="Lalanne C."/>
            <person name="Gautier V."/>
            <person name="Ament-Velasquez S.L."/>
            <person name="Kruys A."/>
            <person name="Hutchinson M.I."/>
            <person name="Powell A.J."/>
            <person name="Barry K."/>
            <person name="Miller A.N."/>
            <person name="Grigoriev I.V."/>
            <person name="Debuchy R."/>
            <person name="Gladieux P."/>
            <person name="Thoren M.H."/>
            <person name="Johannesson H."/>
        </authorList>
    </citation>
    <scope>NUCLEOTIDE SEQUENCE</scope>
    <source>
        <strain evidence="6">CBS 990.96</strain>
    </source>
</reference>
<dbReference type="GO" id="GO:0005886">
    <property type="term" value="C:plasma membrane"/>
    <property type="evidence" value="ECO:0007669"/>
    <property type="project" value="TreeGrafter"/>
</dbReference>